<dbReference type="Gene3D" id="3.40.50.620">
    <property type="entry name" value="HUPs"/>
    <property type="match status" value="1"/>
</dbReference>
<evidence type="ECO:0000256" key="4">
    <source>
        <dbReference type="ARBA" id="ARBA00022741"/>
    </source>
</evidence>
<evidence type="ECO:0000313" key="11">
    <source>
        <dbReference type="Proteomes" id="UP000525987"/>
    </source>
</evidence>
<evidence type="ECO:0000259" key="9">
    <source>
        <dbReference type="PROSITE" id="PS51278"/>
    </source>
</evidence>
<dbReference type="InterPro" id="IPR006426">
    <property type="entry name" value="Asn_synth_AEB"/>
</dbReference>
<keyword evidence="7" id="KW-0028">Amino-acid biosynthesis</keyword>
<dbReference type="Proteomes" id="UP000525987">
    <property type="component" value="Unassembled WGS sequence"/>
</dbReference>
<dbReference type="GO" id="GO:0005524">
    <property type="term" value="F:ATP binding"/>
    <property type="evidence" value="ECO:0007669"/>
    <property type="project" value="UniProtKB-KW"/>
</dbReference>
<dbReference type="GO" id="GO:0004066">
    <property type="term" value="F:asparagine synthase (glutamine-hydrolyzing) activity"/>
    <property type="evidence" value="ECO:0007669"/>
    <property type="project" value="UniProtKB-EC"/>
</dbReference>
<comment type="similarity">
    <text evidence="2">Belongs to the asparagine synthetase family.</text>
</comment>
<dbReference type="SUPFAM" id="SSF56235">
    <property type="entry name" value="N-terminal nucleophile aminohydrolases (Ntn hydrolases)"/>
    <property type="match status" value="1"/>
</dbReference>
<evidence type="ECO:0000256" key="5">
    <source>
        <dbReference type="ARBA" id="ARBA00022840"/>
    </source>
</evidence>
<organism evidence="10 11">
    <name type="scientific">Halomonas organivorans</name>
    <dbReference type="NCBI Taxonomy" id="257772"/>
    <lineage>
        <taxon>Bacteria</taxon>
        <taxon>Pseudomonadati</taxon>
        <taxon>Pseudomonadota</taxon>
        <taxon>Gammaproteobacteria</taxon>
        <taxon>Oceanospirillales</taxon>
        <taxon>Halomonadaceae</taxon>
        <taxon>Halomonas</taxon>
    </lineage>
</organism>
<reference evidence="10 11" key="1">
    <citation type="submission" date="2020-08" db="EMBL/GenBank/DDBJ databases">
        <title>Genomic Encyclopedia of Type Strains, Phase III (KMG-III): the genomes of soil and plant-associated and newly described type strains.</title>
        <authorList>
            <person name="Whitman W."/>
        </authorList>
    </citation>
    <scope>NUCLEOTIDE SEQUENCE [LARGE SCALE GENOMIC DNA]</scope>
    <source>
        <strain evidence="10 11">CECT 5995</strain>
    </source>
</reference>
<comment type="pathway">
    <text evidence="1">Amino-acid biosynthesis; L-asparagine biosynthesis; L-asparagine from L-aspartate (L-Gln route): step 1/1.</text>
</comment>
<dbReference type="GO" id="GO:0006529">
    <property type="term" value="P:asparagine biosynthetic process"/>
    <property type="evidence" value="ECO:0007669"/>
    <property type="project" value="UniProtKB-KW"/>
</dbReference>
<comment type="catalytic activity">
    <reaction evidence="6">
        <text>L-aspartate + L-glutamine + ATP + H2O = L-asparagine + L-glutamate + AMP + diphosphate + H(+)</text>
        <dbReference type="Rhea" id="RHEA:12228"/>
        <dbReference type="ChEBI" id="CHEBI:15377"/>
        <dbReference type="ChEBI" id="CHEBI:15378"/>
        <dbReference type="ChEBI" id="CHEBI:29985"/>
        <dbReference type="ChEBI" id="CHEBI:29991"/>
        <dbReference type="ChEBI" id="CHEBI:30616"/>
        <dbReference type="ChEBI" id="CHEBI:33019"/>
        <dbReference type="ChEBI" id="CHEBI:58048"/>
        <dbReference type="ChEBI" id="CHEBI:58359"/>
        <dbReference type="ChEBI" id="CHEBI:456215"/>
        <dbReference type="EC" id="6.3.5.4"/>
    </reaction>
</comment>
<gene>
    <name evidence="10" type="ORF">FHR96_000908</name>
</gene>
<dbReference type="PANTHER" id="PTHR43284">
    <property type="entry name" value="ASPARAGINE SYNTHETASE (GLUTAMINE-HYDROLYZING)"/>
    <property type="match status" value="1"/>
</dbReference>
<evidence type="ECO:0000256" key="7">
    <source>
        <dbReference type="PIRSR" id="PIRSR001589-1"/>
    </source>
</evidence>
<evidence type="ECO:0000256" key="2">
    <source>
        <dbReference type="ARBA" id="ARBA00005752"/>
    </source>
</evidence>
<keyword evidence="11" id="KW-1185">Reference proteome</keyword>
<dbReference type="Pfam" id="PF13522">
    <property type="entry name" value="GATase_6"/>
    <property type="match status" value="1"/>
</dbReference>
<dbReference type="InterPro" id="IPR029055">
    <property type="entry name" value="Ntn_hydrolases_N"/>
</dbReference>
<feature type="active site" description="For GATase activity" evidence="7">
    <location>
        <position position="2"/>
    </location>
</feature>
<keyword evidence="4 8" id="KW-0547">Nucleotide-binding</keyword>
<keyword evidence="7" id="KW-0061">Asparagine biosynthesis</keyword>
<dbReference type="RefSeq" id="WP_183386481.1">
    <property type="nucleotide sequence ID" value="NZ_JACHXM010000003.1"/>
</dbReference>
<accession>A0A7W5BVU9</accession>
<dbReference type="Gene3D" id="3.60.20.10">
    <property type="entry name" value="Glutamine Phosphoribosylpyrophosphate, subunit 1, domain 1"/>
    <property type="match status" value="1"/>
</dbReference>
<evidence type="ECO:0000256" key="3">
    <source>
        <dbReference type="ARBA" id="ARBA00012737"/>
    </source>
</evidence>
<comment type="caution">
    <text evidence="10">The sequence shown here is derived from an EMBL/GenBank/DDBJ whole genome shotgun (WGS) entry which is preliminary data.</text>
</comment>
<dbReference type="PIRSF" id="PIRSF001589">
    <property type="entry name" value="Asn_synthetase_glu-h"/>
    <property type="match status" value="1"/>
</dbReference>
<keyword evidence="10" id="KW-0436">Ligase</keyword>
<evidence type="ECO:0000313" key="10">
    <source>
        <dbReference type="EMBL" id="MBB3140056.1"/>
    </source>
</evidence>
<sequence>MCGILFCKVLDKTLHEAYDIHELLTLSLEKMQYRGRDNVALKEFKGFYFGHARLAINGLNESGNQPMEDDRHVLLFNGEYYNYKERCHGFESDTQALFHYLKSDPGGGSSIDGPYGYAWHDKETGETIFRRDVFGEKPLYYYMDSKVFLVASTLKSIVCIVNGLGGKVGLNIDALRFDYVLSGFIREPETVWKEVFEIPPGCSLIFTRDEVVLKRENFQLFCGRDREMSDSYFRNSFLSRDVEAALLLSSGVDSSYLLLKSVESNVELSLVTYGNDDGKGEVGEVEKNLTLMNLDERAYQYSALINNASDRKSLAEELEYYANIMEQPTADGLQVCRLLKHLKEKFPKLKVVYSGLGGDEIFGGYPSFRNFNLINTLVFFPGSDVVVSRMRRFIDGKRILGEWNVLVYYFLYRTDPAFVDLSEPERLRTSYERFKKGVHDALPVESLEKYACHSGMQIKFCELFDYCKNQLLRDMDNISIYNGLEARVPLLNPYFLEAPVDKKKGLKDYVKSKSKISFGRKKGFSVLDQDCSDIYEASLYKNRDMLENVLGEEVSSKFSSLDTGSLRKFSVLSEWLQINVCMSEAGLVAK</sequence>
<dbReference type="InterPro" id="IPR001962">
    <property type="entry name" value="Asn_synthase"/>
</dbReference>
<keyword evidence="5 8" id="KW-0067">ATP-binding</keyword>
<evidence type="ECO:0000256" key="8">
    <source>
        <dbReference type="PIRSR" id="PIRSR001589-2"/>
    </source>
</evidence>
<dbReference type="AlphaFoldDB" id="A0A7W5BVU9"/>
<feature type="binding site" evidence="8">
    <location>
        <begin position="354"/>
        <end position="355"/>
    </location>
    <ligand>
        <name>ATP</name>
        <dbReference type="ChEBI" id="CHEBI:30616"/>
    </ligand>
</feature>
<feature type="binding site" evidence="8">
    <location>
        <position position="93"/>
    </location>
    <ligand>
        <name>L-glutamine</name>
        <dbReference type="ChEBI" id="CHEBI:58359"/>
    </ligand>
</feature>
<dbReference type="InterPro" id="IPR014729">
    <property type="entry name" value="Rossmann-like_a/b/a_fold"/>
</dbReference>
<dbReference type="Pfam" id="PF00733">
    <property type="entry name" value="Asn_synthase"/>
    <property type="match status" value="1"/>
</dbReference>
<proteinExistence type="inferred from homology"/>
<feature type="binding site" evidence="8">
    <location>
        <position position="247"/>
    </location>
    <ligand>
        <name>ATP</name>
        <dbReference type="ChEBI" id="CHEBI:30616"/>
    </ligand>
</feature>
<dbReference type="PANTHER" id="PTHR43284:SF1">
    <property type="entry name" value="ASPARAGINE SYNTHETASE"/>
    <property type="match status" value="1"/>
</dbReference>
<feature type="domain" description="Glutamine amidotransferase type-2" evidence="9">
    <location>
        <begin position="2"/>
        <end position="209"/>
    </location>
</feature>
<evidence type="ECO:0000256" key="6">
    <source>
        <dbReference type="ARBA" id="ARBA00048741"/>
    </source>
</evidence>
<dbReference type="InterPro" id="IPR017932">
    <property type="entry name" value="GATase_2_dom"/>
</dbReference>
<dbReference type="EMBL" id="JACHXM010000003">
    <property type="protein sequence ID" value="MBB3140056.1"/>
    <property type="molecule type" value="Genomic_DNA"/>
</dbReference>
<evidence type="ECO:0000256" key="1">
    <source>
        <dbReference type="ARBA" id="ARBA00005187"/>
    </source>
</evidence>
<dbReference type="InterPro" id="IPR051786">
    <property type="entry name" value="ASN_synthetase/amidase"/>
</dbReference>
<dbReference type="EC" id="6.3.5.4" evidence="3"/>
<keyword evidence="7" id="KW-0315">Glutamine amidotransferase</keyword>
<dbReference type="SUPFAM" id="SSF52402">
    <property type="entry name" value="Adenine nucleotide alpha hydrolases-like"/>
    <property type="match status" value="1"/>
</dbReference>
<name>A0A7W5BVU9_9GAMM</name>
<dbReference type="PROSITE" id="PS51278">
    <property type="entry name" value="GATASE_TYPE_2"/>
    <property type="match status" value="1"/>
</dbReference>
<protein>
    <recommendedName>
        <fullName evidence="3">asparagine synthase (glutamine-hydrolyzing)</fullName>
        <ecNumber evidence="3">6.3.5.4</ecNumber>
    </recommendedName>
</protein>